<evidence type="ECO:0000313" key="1">
    <source>
        <dbReference type="EMBL" id="XAT63576.1"/>
    </source>
</evidence>
<dbReference type="PANTHER" id="PTHR33988">
    <property type="entry name" value="ENDORIBONUCLEASE MAZF-RELATED"/>
    <property type="match status" value="1"/>
</dbReference>
<sequence length="118" mass="13252">MQKNSSSYEEGDIVILELPFTNMVGKKLRPVVVLSSSELNLVSADLIVAKISSSEHLPDFEIKITSSDVKEGKLKKTSYIHCHSIFTVEKNLILKKAGKLKPEKLIEVKNIIRKVFNI</sequence>
<dbReference type="Pfam" id="PF02452">
    <property type="entry name" value="PemK_toxin"/>
    <property type="match status" value="1"/>
</dbReference>
<evidence type="ECO:0000313" key="2">
    <source>
        <dbReference type="Proteomes" id="UP001492541"/>
    </source>
</evidence>
<proteinExistence type="predicted"/>
<dbReference type="Gene3D" id="2.30.30.110">
    <property type="match status" value="1"/>
</dbReference>
<dbReference type="SUPFAM" id="SSF50118">
    <property type="entry name" value="Cell growth inhibitor/plasmid maintenance toxic component"/>
    <property type="match status" value="1"/>
</dbReference>
<dbReference type="EMBL" id="CP087714">
    <property type="protein sequence ID" value="XAT63576.1"/>
    <property type="molecule type" value="Genomic_DNA"/>
</dbReference>
<accession>A0ABZ3H2Z3</accession>
<gene>
    <name evidence="1" type="ORF">LPQ35_10000</name>
</gene>
<keyword evidence="2" id="KW-1185">Reference proteome</keyword>
<dbReference type="RefSeq" id="WP_193807257.1">
    <property type="nucleotide sequence ID" value="NZ_CP087714.1"/>
</dbReference>
<dbReference type="InterPro" id="IPR011067">
    <property type="entry name" value="Plasmid_toxin/cell-grow_inhib"/>
</dbReference>
<reference evidence="1 2" key="1">
    <citation type="submission" date="2021-11" db="EMBL/GenBank/DDBJ databases">
        <title>Whole genome of Geoglobus acetivorans.</title>
        <authorList>
            <person name="Liu D."/>
        </authorList>
    </citation>
    <scope>NUCLEOTIDE SEQUENCE [LARGE SCALE GENOMIC DNA]</scope>
    <source>
        <strain evidence="1 2">SBH6</strain>
    </source>
</reference>
<dbReference type="GeneID" id="90450029"/>
<organism evidence="1 2">
    <name type="scientific">Geoglobus acetivorans</name>
    <dbReference type="NCBI Taxonomy" id="565033"/>
    <lineage>
        <taxon>Archaea</taxon>
        <taxon>Methanobacteriati</taxon>
        <taxon>Methanobacteriota</taxon>
        <taxon>Archaeoglobi</taxon>
        <taxon>Archaeoglobales</taxon>
        <taxon>Archaeoglobaceae</taxon>
        <taxon>Geoglobus</taxon>
    </lineage>
</organism>
<dbReference type="InterPro" id="IPR003477">
    <property type="entry name" value="PemK-like"/>
</dbReference>
<protein>
    <submittedName>
        <fullName evidence="1">Type II toxin-antitoxin system PemK/MazF family toxin</fullName>
    </submittedName>
</protein>
<name>A0ABZ3H2Z3_GEOAI</name>
<dbReference type="PANTHER" id="PTHR33988:SF2">
    <property type="entry name" value="ENDORIBONUCLEASE MAZF"/>
    <property type="match status" value="1"/>
</dbReference>
<dbReference type="Proteomes" id="UP001492541">
    <property type="component" value="Chromosome"/>
</dbReference>